<dbReference type="EMBL" id="BMFH01000001">
    <property type="protein sequence ID" value="GGD52557.1"/>
    <property type="molecule type" value="Genomic_DNA"/>
</dbReference>
<dbReference type="InterPro" id="IPR025367">
    <property type="entry name" value="DUF4271"/>
</dbReference>
<dbReference type="Pfam" id="PF14093">
    <property type="entry name" value="DUF4271"/>
    <property type="match status" value="1"/>
</dbReference>
<protein>
    <submittedName>
        <fullName evidence="2">DUF4271 domain-containing protein</fullName>
    </submittedName>
</protein>
<evidence type="ECO:0000256" key="1">
    <source>
        <dbReference type="SAM" id="Phobius"/>
    </source>
</evidence>
<organism evidence="2 3">
    <name type="scientific">Muriicola marianensis</name>
    <dbReference type="NCBI Taxonomy" id="1324801"/>
    <lineage>
        <taxon>Bacteria</taxon>
        <taxon>Pseudomonadati</taxon>
        <taxon>Bacteroidota</taxon>
        <taxon>Flavobacteriia</taxon>
        <taxon>Flavobacteriales</taxon>
        <taxon>Flavobacteriaceae</taxon>
        <taxon>Muriicola</taxon>
    </lineage>
</organism>
<dbReference type="RefSeq" id="WP_188370443.1">
    <property type="nucleotide sequence ID" value="NZ_BMFH01000001.1"/>
</dbReference>
<keyword evidence="1" id="KW-1133">Transmembrane helix</keyword>
<proteinExistence type="predicted"/>
<comment type="caution">
    <text evidence="2">The sequence shown here is derived from an EMBL/GenBank/DDBJ whole genome shotgun (WGS) entry which is preliminary data.</text>
</comment>
<keyword evidence="1" id="KW-0812">Transmembrane</keyword>
<feature type="transmembrane region" description="Helical" evidence="1">
    <location>
        <begin position="58"/>
        <end position="82"/>
    </location>
</feature>
<feature type="transmembrane region" description="Helical" evidence="1">
    <location>
        <begin position="163"/>
        <end position="182"/>
    </location>
</feature>
<keyword evidence="3" id="KW-1185">Reference proteome</keyword>
<accession>A0ABQ1R113</accession>
<evidence type="ECO:0000313" key="3">
    <source>
        <dbReference type="Proteomes" id="UP000625780"/>
    </source>
</evidence>
<feature type="transmembrane region" description="Helical" evidence="1">
    <location>
        <begin position="194"/>
        <end position="216"/>
    </location>
</feature>
<dbReference type="Proteomes" id="UP000625780">
    <property type="component" value="Unassembled WGS sequence"/>
</dbReference>
<feature type="transmembrane region" description="Helical" evidence="1">
    <location>
        <begin position="138"/>
        <end position="157"/>
    </location>
</feature>
<gene>
    <name evidence="2" type="ORF">GCM10011361_19050</name>
</gene>
<sequence>MEPVLRQIGQTDWITVIIFTSAVFLVLAKALFYTRFMNFIILPFNSKYVFLYNKKDKLLNWFNLFLGIFALLNFSLFIYFGIDLYRPEGMISSLLLYGIILIFLFLFLLAKILTQLGGGTIFNSHSVISEILFKKITYLNYSGLVIFLMNLLLAFVFIGSKQIYFLGGTLAGIIFVIGWATIIKTHLKFVASYFFYFILYLCALEIAPLIIILNTLNV</sequence>
<name>A0ABQ1R113_9FLAO</name>
<keyword evidence="1" id="KW-0472">Membrane</keyword>
<feature type="transmembrane region" description="Helical" evidence="1">
    <location>
        <begin position="13"/>
        <end position="37"/>
    </location>
</feature>
<reference evidence="3" key="1">
    <citation type="journal article" date="2019" name="Int. J. Syst. Evol. Microbiol.">
        <title>The Global Catalogue of Microorganisms (GCM) 10K type strain sequencing project: providing services to taxonomists for standard genome sequencing and annotation.</title>
        <authorList>
            <consortium name="The Broad Institute Genomics Platform"/>
            <consortium name="The Broad Institute Genome Sequencing Center for Infectious Disease"/>
            <person name="Wu L."/>
            <person name="Ma J."/>
        </authorList>
    </citation>
    <scope>NUCLEOTIDE SEQUENCE [LARGE SCALE GENOMIC DNA]</scope>
    <source>
        <strain evidence="3">CGMCC 1.12606</strain>
    </source>
</reference>
<feature type="transmembrane region" description="Helical" evidence="1">
    <location>
        <begin position="94"/>
        <end position="117"/>
    </location>
</feature>
<evidence type="ECO:0000313" key="2">
    <source>
        <dbReference type="EMBL" id="GGD52557.1"/>
    </source>
</evidence>